<evidence type="ECO:0000256" key="4">
    <source>
        <dbReference type="ARBA" id="ARBA00010218"/>
    </source>
</evidence>
<dbReference type="GO" id="GO:0005634">
    <property type="term" value="C:nucleus"/>
    <property type="evidence" value="ECO:0007669"/>
    <property type="project" value="UniProtKB-SubCell"/>
</dbReference>
<dbReference type="STRING" id="436010.A0A166HVR2"/>
<feature type="region of interest" description="Disordered" evidence="10">
    <location>
        <begin position="236"/>
        <end position="314"/>
    </location>
</feature>
<evidence type="ECO:0000256" key="3">
    <source>
        <dbReference type="ARBA" id="ARBA00004496"/>
    </source>
</evidence>
<sequence>MDVDAQPGQPFTILRIKRKRNEEPLDALVVESRVRKKRSRKGLNVFQFAQTVEEDTWEDEKRRKDLQEQISIIAKARAAEAPASAGAEADGKPPSPTVSRPQKGDPSRRYTIVKQEEPEDEKPRLPTAPPKVLSHKDVAAKAADFKMYDAILSGAEKKMPSSGFDSDMDKFLPMLSDYLKIHDMTPPGSPSLKKPSSSALPAIGKSDDDYVWDVFYHRPASLSEWNAVAANVGTLTGLPPSITNPYDSDSDSEPEDEADEDSNGEEYYKNEYPDEEESSSGSDMFHDGRSDEDDNDDLALGNDSFDEDEWSRRA</sequence>
<evidence type="ECO:0000256" key="7">
    <source>
        <dbReference type="ARBA" id="ARBA00022490"/>
    </source>
</evidence>
<comment type="subcellular location">
    <subcellularLocation>
        <location evidence="3">Cytoplasm</location>
    </subcellularLocation>
    <subcellularLocation>
        <location evidence="2">Nucleus</location>
    </subcellularLocation>
</comment>
<feature type="region of interest" description="Disordered" evidence="10">
    <location>
        <begin position="77"/>
        <end position="133"/>
    </location>
</feature>
<keyword evidence="8" id="KW-0653">Protein transport</keyword>
<dbReference type="GO" id="GO:0015031">
    <property type="term" value="P:protein transport"/>
    <property type="evidence" value="ECO:0007669"/>
    <property type="project" value="UniProtKB-KW"/>
</dbReference>
<comment type="similarity">
    <text evidence="4">Belongs to the IWR1/SLC7A6OS family.</text>
</comment>
<dbReference type="AlphaFoldDB" id="A0A166HVR2"/>
<feature type="compositionally biased region" description="Acidic residues" evidence="10">
    <location>
        <begin position="248"/>
        <end position="264"/>
    </location>
</feature>
<dbReference type="OrthoDB" id="6255506at2759"/>
<keyword evidence="6" id="KW-0813">Transport</keyword>
<keyword evidence="13" id="KW-1185">Reference proteome</keyword>
<dbReference type="PANTHER" id="PTHR31196">
    <property type="entry name" value="RNA POLYMERASE II NUCLEAR LOCALIZATION PROTEIN SLC7A6OS-RELATED"/>
    <property type="match status" value="1"/>
</dbReference>
<accession>A0A166HVR2</accession>
<evidence type="ECO:0000313" key="13">
    <source>
        <dbReference type="Proteomes" id="UP000076532"/>
    </source>
</evidence>
<dbReference type="Pfam" id="PF08574">
    <property type="entry name" value="Iwr1"/>
    <property type="match status" value="1"/>
</dbReference>
<dbReference type="InterPro" id="IPR040218">
    <property type="entry name" value="SLC7A6OS"/>
</dbReference>
<dbReference type="GO" id="GO:0005737">
    <property type="term" value="C:cytoplasm"/>
    <property type="evidence" value="ECO:0007669"/>
    <property type="project" value="UniProtKB-SubCell"/>
</dbReference>
<evidence type="ECO:0000256" key="1">
    <source>
        <dbReference type="ARBA" id="ARBA00003202"/>
    </source>
</evidence>
<proteinExistence type="inferred from homology"/>
<dbReference type="Proteomes" id="UP000076532">
    <property type="component" value="Unassembled WGS sequence"/>
</dbReference>
<name>A0A166HVR2_9AGAM</name>
<protein>
    <recommendedName>
        <fullName evidence="5">Probable RNA polymerase II nuclear localization protein SLC7A6OS</fullName>
    </recommendedName>
</protein>
<evidence type="ECO:0000256" key="6">
    <source>
        <dbReference type="ARBA" id="ARBA00022448"/>
    </source>
</evidence>
<comment type="function">
    <text evidence="1">Directs RNA polymerase II nuclear import.</text>
</comment>
<reference evidence="12 13" key="1">
    <citation type="journal article" date="2016" name="Mol. Biol. Evol.">
        <title>Comparative Genomics of Early-Diverging Mushroom-Forming Fungi Provides Insights into the Origins of Lignocellulose Decay Capabilities.</title>
        <authorList>
            <person name="Nagy L.G."/>
            <person name="Riley R."/>
            <person name="Tritt A."/>
            <person name="Adam C."/>
            <person name="Daum C."/>
            <person name="Floudas D."/>
            <person name="Sun H."/>
            <person name="Yadav J.S."/>
            <person name="Pangilinan J."/>
            <person name="Larsson K.H."/>
            <person name="Matsuura K."/>
            <person name="Barry K."/>
            <person name="Labutti K."/>
            <person name="Kuo R."/>
            <person name="Ohm R.A."/>
            <person name="Bhattacharya S.S."/>
            <person name="Shirouzu T."/>
            <person name="Yoshinaga Y."/>
            <person name="Martin F.M."/>
            <person name="Grigoriev I.V."/>
            <person name="Hibbett D.S."/>
        </authorList>
    </citation>
    <scope>NUCLEOTIDE SEQUENCE [LARGE SCALE GENOMIC DNA]</scope>
    <source>
        <strain evidence="12 13">CBS 109695</strain>
    </source>
</reference>
<keyword evidence="9" id="KW-0539">Nucleus</keyword>
<evidence type="ECO:0000259" key="11">
    <source>
        <dbReference type="Pfam" id="PF08574"/>
    </source>
</evidence>
<dbReference type="GO" id="GO:0032502">
    <property type="term" value="P:developmental process"/>
    <property type="evidence" value="ECO:0007669"/>
    <property type="project" value="TreeGrafter"/>
</dbReference>
<gene>
    <name evidence="12" type="ORF">FIBSPDRAFT_920200</name>
</gene>
<feature type="compositionally biased region" description="Low complexity" evidence="10">
    <location>
        <begin position="77"/>
        <end position="88"/>
    </location>
</feature>
<feature type="domain" description="Transcription factor Iwr1" evidence="11">
    <location>
        <begin position="208"/>
        <end position="276"/>
    </location>
</feature>
<dbReference type="InterPro" id="IPR013883">
    <property type="entry name" value="TF_Iwr1_dom"/>
</dbReference>
<dbReference type="EMBL" id="KV417565">
    <property type="protein sequence ID" value="KZP19293.1"/>
    <property type="molecule type" value="Genomic_DNA"/>
</dbReference>
<evidence type="ECO:0000256" key="8">
    <source>
        <dbReference type="ARBA" id="ARBA00022927"/>
    </source>
</evidence>
<feature type="region of interest" description="Disordered" evidence="10">
    <location>
        <begin position="186"/>
        <end position="205"/>
    </location>
</feature>
<feature type="compositionally biased region" description="Low complexity" evidence="10">
    <location>
        <begin position="190"/>
        <end position="202"/>
    </location>
</feature>
<feature type="compositionally biased region" description="Acidic residues" evidence="10">
    <location>
        <begin position="304"/>
        <end position="314"/>
    </location>
</feature>
<evidence type="ECO:0000256" key="10">
    <source>
        <dbReference type="SAM" id="MobiDB-lite"/>
    </source>
</evidence>
<evidence type="ECO:0000313" key="12">
    <source>
        <dbReference type="EMBL" id="KZP19293.1"/>
    </source>
</evidence>
<keyword evidence="7" id="KW-0963">Cytoplasm</keyword>
<evidence type="ECO:0000256" key="2">
    <source>
        <dbReference type="ARBA" id="ARBA00004123"/>
    </source>
</evidence>
<evidence type="ECO:0000256" key="9">
    <source>
        <dbReference type="ARBA" id="ARBA00023242"/>
    </source>
</evidence>
<dbReference type="PANTHER" id="PTHR31196:SF2">
    <property type="entry name" value="RNA POLYMERASE II NUCLEAR LOCALIZATION PROTEIN SLC7A6OS-RELATED"/>
    <property type="match status" value="1"/>
</dbReference>
<organism evidence="12 13">
    <name type="scientific">Athelia psychrophila</name>
    <dbReference type="NCBI Taxonomy" id="1759441"/>
    <lineage>
        <taxon>Eukaryota</taxon>
        <taxon>Fungi</taxon>
        <taxon>Dikarya</taxon>
        <taxon>Basidiomycota</taxon>
        <taxon>Agaricomycotina</taxon>
        <taxon>Agaricomycetes</taxon>
        <taxon>Agaricomycetidae</taxon>
        <taxon>Atheliales</taxon>
        <taxon>Atheliaceae</taxon>
        <taxon>Athelia</taxon>
    </lineage>
</organism>
<evidence type="ECO:0000256" key="5">
    <source>
        <dbReference type="ARBA" id="ARBA00017036"/>
    </source>
</evidence>